<keyword evidence="1" id="KW-0472">Membrane</keyword>
<dbReference type="EMBL" id="CP002456">
    <property type="protein sequence ID" value="ADU91387.1"/>
    <property type="molecule type" value="Genomic_DNA"/>
</dbReference>
<dbReference type="InterPro" id="IPR009936">
    <property type="entry name" value="DUF1468"/>
</dbReference>
<evidence type="ECO:0000313" key="4">
    <source>
        <dbReference type="Proteomes" id="UP000007472"/>
    </source>
</evidence>
<evidence type="ECO:0000259" key="2">
    <source>
        <dbReference type="Pfam" id="PF07331"/>
    </source>
</evidence>
<gene>
    <name evidence="3" type="ordered locus">TEQUI_0443</name>
</gene>
<accession>A0A654KG31</accession>
<feature type="transmembrane region" description="Helical" evidence="1">
    <location>
        <begin position="111"/>
        <end position="130"/>
    </location>
</feature>
<dbReference type="KEGG" id="teq:TEQUI_0443"/>
<name>A0A654KG31_TAYEM</name>
<feature type="transmembrane region" description="Helical" evidence="1">
    <location>
        <begin position="78"/>
        <end position="105"/>
    </location>
</feature>
<feature type="domain" description="DUF1468" evidence="2">
    <location>
        <begin position="7"/>
        <end position="139"/>
    </location>
</feature>
<reference evidence="3 4" key="1">
    <citation type="journal article" date="2011" name="J. Bacteriol.">
        <title>Genome sequence of Taylorella equigenitalis MCE9, the causative agent of contagious equine metritis.</title>
        <authorList>
            <person name="Hebert L."/>
            <person name="Moumen B."/>
            <person name="Duquesne F."/>
            <person name="Breuil M.F."/>
            <person name="Laugier C."/>
            <person name="Batto J.M."/>
            <person name="Renault P."/>
            <person name="Petry S."/>
        </authorList>
    </citation>
    <scope>NUCLEOTIDE SEQUENCE [LARGE SCALE GENOMIC DNA]</scope>
    <source>
        <strain evidence="3 4">MCE9</strain>
    </source>
</reference>
<dbReference type="AlphaFoldDB" id="A0A654KG31"/>
<dbReference type="Pfam" id="PF07331">
    <property type="entry name" value="TctB"/>
    <property type="match status" value="1"/>
</dbReference>
<keyword evidence="1" id="KW-1133">Transmembrane helix</keyword>
<evidence type="ECO:0000256" key="1">
    <source>
        <dbReference type="SAM" id="Phobius"/>
    </source>
</evidence>
<evidence type="ECO:0000313" key="3">
    <source>
        <dbReference type="EMBL" id="ADU91387.1"/>
    </source>
</evidence>
<feature type="transmembrane region" description="Helical" evidence="1">
    <location>
        <begin position="39"/>
        <end position="57"/>
    </location>
</feature>
<dbReference type="Proteomes" id="UP000007472">
    <property type="component" value="Chromosome"/>
</dbReference>
<proteinExistence type="predicted"/>
<feature type="transmembrane region" description="Helical" evidence="1">
    <location>
        <begin position="7"/>
        <end position="24"/>
    </location>
</feature>
<keyword evidence="1" id="KW-0812">Transmembrane</keyword>
<organism evidence="3 4">
    <name type="scientific">Taylorella equigenitalis (strain MCE9)</name>
    <dbReference type="NCBI Taxonomy" id="937774"/>
    <lineage>
        <taxon>Bacteria</taxon>
        <taxon>Pseudomonadati</taxon>
        <taxon>Pseudomonadota</taxon>
        <taxon>Betaproteobacteria</taxon>
        <taxon>Burkholderiales</taxon>
        <taxon>Alcaligenaceae</taxon>
        <taxon>Taylorella</taxon>
    </lineage>
</organism>
<sequence length="147" mass="15772">MALNDRILGIFAIALAAFMAYHGYGMNSEFSYEPIGPKVFPLLLSGFLAICGLVLIIKGGNPVPPNPKGSSARIFSMIAVLFLYAFVFQPLGFLLSTLIMVTLVGRLFGGSWLYSFFGGVGLSIILFLLFDLALDVVLPAGVLEGFL</sequence>
<protein>
    <submittedName>
        <fullName evidence="3">Tricarboxylate transport protein TctB</fullName>
    </submittedName>
</protein>